<dbReference type="Proteomes" id="UP001589755">
    <property type="component" value="Unassembled WGS sequence"/>
</dbReference>
<protein>
    <submittedName>
        <fullName evidence="2">Uncharacterized protein</fullName>
    </submittedName>
</protein>
<name>A0ABV6DCN3_9HYPH</name>
<keyword evidence="3" id="KW-1185">Reference proteome</keyword>
<reference evidence="2 3" key="1">
    <citation type="submission" date="2024-09" db="EMBL/GenBank/DDBJ databases">
        <authorList>
            <person name="Sun Q."/>
            <person name="Mori K."/>
        </authorList>
    </citation>
    <scope>NUCLEOTIDE SEQUENCE [LARGE SCALE GENOMIC DNA]</scope>
    <source>
        <strain evidence="2 3">CCM 8543</strain>
    </source>
</reference>
<feature type="compositionally biased region" description="Basic and acidic residues" evidence="1">
    <location>
        <begin position="75"/>
        <end position="85"/>
    </location>
</feature>
<dbReference type="EMBL" id="JBHLXD010000052">
    <property type="protein sequence ID" value="MFC0210418.1"/>
    <property type="molecule type" value="Genomic_DNA"/>
</dbReference>
<evidence type="ECO:0000313" key="3">
    <source>
        <dbReference type="Proteomes" id="UP001589755"/>
    </source>
</evidence>
<comment type="caution">
    <text evidence="2">The sequence shown here is derived from an EMBL/GenBank/DDBJ whole genome shotgun (WGS) entry which is preliminary data.</text>
</comment>
<dbReference type="RefSeq" id="WP_261519697.1">
    <property type="nucleotide sequence ID" value="NZ_JAODNW010000005.1"/>
</dbReference>
<gene>
    <name evidence="2" type="ORF">ACFFJ2_18630</name>
</gene>
<evidence type="ECO:0000256" key="1">
    <source>
        <dbReference type="SAM" id="MobiDB-lite"/>
    </source>
</evidence>
<sequence length="136" mass="14476">MSRATIGRIVPLRAVLAIVFLILMSLQPGLMTTASAAGLHGKMAMTVDAELPMYQADEHRHAQSDRGGTGGQEAGDQHHHGKQTADKVCEVHCAPMSTIPVACPALLQPTARFHAAEPGSVLQPGEYADFMRPPRA</sequence>
<proteinExistence type="predicted"/>
<evidence type="ECO:0000313" key="2">
    <source>
        <dbReference type="EMBL" id="MFC0210418.1"/>
    </source>
</evidence>
<feature type="region of interest" description="Disordered" evidence="1">
    <location>
        <begin position="58"/>
        <end position="85"/>
    </location>
</feature>
<organism evidence="2 3">
    <name type="scientific">Chelativorans intermedius</name>
    <dbReference type="NCBI Taxonomy" id="515947"/>
    <lineage>
        <taxon>Bacteria</taxon>
        <taxon>Pseudomonadati</taxon>
        <taxon>Pseudomonadota</taxon>
        <taxon>Alphaproteobacteria</taxon>
        <taxon>Hyphomicrobiales</taxon>
        <taxon>Phyllobacteriaceae</taxon>
        <taxon>Chelativorans</taxon>
    </lineage>
</organism>
<accession>A0ABV6DCN3</accession>